<evidence type="ECO:0000256" key="3">
    <source>
        <dbReference type="ARBA" id="ARBA00022853"/>
    </source>
</evidence>
<dbReference type="PANTHER" id="PTHR21451">
    <property type="entry name" value="HISTONE H3 METHYLTRANSFERASE"/>
    <property type="match status" value="1"/>
</dbReference>
<evidence type="ECO:0000256" key="5">
    <source>
        <dbReference type="ARBA" id="ARBA00047770"/>
    </source>
</evidence>
<evidence type="ECO:0000256" key="2">
    <source>
        <dbReference type="ARBA" id="ARBA00020987"/>
    </source>
</evidence>
<comment type="catalytic activity">
    <reaction evidence="5">
        <text>L-lysyl(79)-[histone H3] + 3 S-adenosyl-L-methionine = N(6),N(6),N(6)-trimethyl-L-lysyl(79)-[histone H3] + 3 S-adenosyl-L-homocysteine + 3 H(+)</text>
        <dbReference type="Rhea" id="RHEA:60328"/>
        <dbReference type="Rhea" id="RHEA-COMP:15549"/>
        <dbReference type="Rhea" id="RHEA-COMP:15552"/>
        <dbReference type="ChEBI" id="CHEBI:15378"/>
        <dbReference type="ChEBI" id="CHEBI:29969"/>
        <dbReference type="ChEBI" id="CHEBI:57856"/>
        <dbReference type="ChEBI" id="CHEBI:59789"/>
        <dbReference type="ChEBI" id="CHEBI:61961"/>
        <dbReference type="EC" id="2.1.1.360"/>
    </reaction>
</comment>
<evidence type="ECO:0000313" key="7">
    <source>
        <dbReference type="EMBL" id="OMJ68870.1"/>
    </source>
</evidence>
<dbReference type="InterPro" id="IPR029063">
    <property type="entry name" value="SAM-dependent_MTases_sf"/>
</dbReference>
<accession>A0A1R2AWU8</accession>
<evidence type="ECO:0000256" key="4">
    <source>
        <dbReference type="ARBA" id="ARBA00029821"/>
    </source>
</evidence>
<gene>
    <name evidence="7" type="ORF">SteCoe_33562</name>
</gene>
<proteinExistence type="predicted"/>
<comment type="caution">
    <text evidence="7">The sequence shown here is derived from an EMBL/GenBank/DDBJ whole genome shotgun (WGS) entry which is preliminary data.</text>
</comment>
<dbReference type="InterPro" id="IPR030445">
    <property type="entry name" value="H3-K79_meTrfase"/>
</dbReference>
<evidence type="ECO:0000313" key="8">
    <source>
        <dbReference type="Proteomes" id="UP000187209"/>
    </source>
</evidence>
<dbReference type="InterPro" id="IPR025789">
    <property type="entry name" value="DOT1_dom"/>
</dbReference>
<dbReference type="GO" id="GO:0140956">
    <property type="term" value="F:histone H3K79 trimethyltransferase activity"/>
    <property type="evidence" value="ECO:0007669"/>
    <property type="project" value="UniProtKB-EC"/>
</dbReference>
<protein>
    <recommendedName>
        <fullName evidence="2">Histone-lysine N-methyltransferase, H3 lysine-79 specific</fullName>
        <ecNumber evidence="1">2.1.1.360</ecNumber>
    </recommendedName>
    <alternativeName>
        <fullName evidence="4">Histone H3-K79 methyltransferase</fullName>
    </alternativeName>
</protein>
<evidence type="ECO:0000256" key="1">
    <source>
        <dbReference type="ARBA" id="ARBA00012190"/>
    </source>
</evidence>
<feature type="domain" description="DOT1" evidence="6">
    <location>
        <begin position="50"/>
        <end position="193"/>
    </location>
</feature>
<dbReference type="EMBL" id="MPUH01001270">
    <property type="protein sequence ID" value="OMJ68870.1"/>
    <property type="molecule type" value="Genomic_DNA"/>
</dbReference>
<dbReference type="PANTHER" id="PTHR21451:SF19">
    <property type="entry name" value="ACTIVATED IN BLOCKED UNFOLDED PROTEIN RESPONSE"/>
    <property type="match status" value="1"/>
</dbReference>
<evidence type="ECO:0000259" key="6">
    <source>
        <dbReference type="Pfam" id="PF08123"/>
    </source>
</evidence>
<name>A0A1R2AWU8_9CILI</name>
<keyword evidence="3" id="KW-0156">Chromatin regulator</keyword>
<dbReference type="EC" id="2.1.1.360" evidence="1"/>
<dbReference type="Proteomes" id="UP000187209">
    <property type="component" value="Unassembled WGS sequence"/>
</dbReference>
<keyword evidence="8" id="KW-1185">Reference proteome</keyword>
<reference evidence="7 8" key="1">
    <citation type="submission" date="2016-11" db="EMBL/GenBank/DDBJ databases">
        <title>The macronuclear genome of Stentor coeruleus: a giant cell with tiny introns.</title>
        <authorList>
            <person name="Slabodnick M."/>
            <person name="Ruby J.G."/>
            <person name="Reiff S.B."/>
            <person name="Swart E.C."/>
            <person name="Gosai S."/>
            <person name="Prabakaran S."/>
            <person name="Witkowska E."/>
            <person name="Larue G.E."/>
            <person name="Fisher S."/>
            <person name="Freeman R.M."/>
            <person name="Gunawardena J."/>
            <person name="Chu W."/>
            <person name="Stover N.A."/>
            <person name="Gregory B.D."/>
            <person name="Nowacki M."/>
            <person name="Derisi J."/>
            <person name="Roy S.W."/>
            <person name="Marshall W.F."/>
            <person name="Sood P."/>
        </authorList>
    </citation>
    <scope>NUCLEOTIDE SEQUENCE [LARGE SCALE GENOMIC DNA]</scope>
    <source>
        <strain evidence="7">WM001</strain>
    </source>
</reference>
<dbReference type="Pfam" id="PF08123">
    <property type="entry name" value="DOT1"/>
    <property type="match status" value="1"/>
</dbReference>
<dbReference type="SUPFAM" id="SSF53335">
    <property type="entry name" value="S-adenosyl-L-methionine-dependent methyltransferases"/>
    <property type="match status" value="1"/>
</dbReference>
<dbReference type="Gene3D" id="3.40.50.150">
    <property type="entry name" value="Vaccinia Virus protein VP39"/>
    <property type="match status" value="1"/>
</dbReference>
<dbReference type="OrthoDB" id="311050at2759"/>
<sequence>MSIIPNPPPLLDPSSSLSPSDILKSKSQFLSNISKKFPVTLGESLSWEQNTIYGEVLFETLNEILTKSREKYSLHSGGVFYDLGSGIGKAVISAGLLHNFSTCIGIEVLPCLHSLSETLKAKYLKHKGKYQWLNDSCDDIRFVLGDICVYDWTDATCFFANATCFDKDMINYLSVYPVKSGTIGITTTQRLLKTHWRLLETSYKNMTWGKATVFIHQKI</sequence>
<dbReference type="AlphaFoldDB" id="A0A1R2AWU8"/>
<organism evidence="7 8">
    <name type="scientific">Stentor coeruleus</name>
    <dbReference type="NCBI Taxonomy" id="5963"/>
    <lineage>
        <taxon>Eukaryota</taxon>
        <taxon>Sar</taxon>
        <taxon>Alveolata</taxon>
        <taxon>Ciliophora</taxon>
        <taxon>Postciliodesmatophora</taxon>
        <taxon>Heterotrichea</taxon>
        <taxon>Heterotrichida</taxon>
        <taxon>Stentoridae</taxon>
        <taxon>Stentor</taxon>
    </lineage>
</organism>
<dbReference type="GO" id="GO:0051726">
    <property type="term" value="P:regulation of cell cycle"/>
    <property type="evidence" value="ECO:0007669"/>
    <property type="project" value="InterPro"/>
</dbReference>